<gene>
    <name evidence="12" type="ORF">BGZ80_010783</name>
</gene>
<evidence type="ECO:0000256" key="4">
    <source>
        <dbReference type="ARBA" id="ARBA00022547"/>
    </source>
</evidence>
<evidence type="ECO:0000256" key="2">
    <source>
        <dbReference type="ARBA" id="ARBA00007333"/>
    </source>
</evidence>
<organism evidence="12 13">
    <name type="scientific">Entomortierella chlamydospora</name>
    <dbReference type="NCBI Taxonomy" id="101097"/>
    <lineage>
        <taxon>Eukaryota</taxon>
        <taxon>Fungi</taxon>
        <taxon>Fungi incertae sedis</taxon>
        <taxon>Mucoromycota</taxon>
        <taxon>Mortierellomycotina</taxon>
        <taxon>Mortierellomycetes</taxon>
        <taxon>Mortierellales</taxon>
        <taxon>Mortierellaceae</taxon>
        <taxon>Entomortierella</taxon>
    </lineage>
</organism>
<sequence length="92" mass="10109">MSAPAAVNPVRNVARWSALAAGLVYGYVHHNNLTALEHNRAEKLKAEHRDQLIAKAKAEWVKMNTPTGGVVTDPEDPNFDLEKVLIHLSETA</sequence>
<keyword evidence="13" id="KW-1185">Reference proteome</keyword>
<comment type="function">
    <text evidence="11">Subunit e, of the mitochondrial membrane ATP synthase complex (F(1)F(0) ATP synthase or Complex V) that produces ATP from ADP in the presence of a proton gradient across the membrane which is generated by electron transport complexes of the respiratory chain. ATP synthase complex consist of a soluble F(1) head domain - the catalytic core - and a membrane F(1) domain - the membrane proton channel. These two domains are linked by a central stalk rotating inside the F(1) region and a stationary peripheral stalk. During catalysis, ATP synthesis in the catalytic domain of F(1) is coupled via a rotary mechanism of the central stalk subunits to proton translocation. In vivo, can only synthesize ATP although its ATP hydrolase activity can be activated artificially in vitro. Part of the complex F(0) domain.</text>
</comment>
<dbReference type="EMBL" id="JAAAID010000079">
    <property type="protein sequence ID" value="KAG0022946.1"/>
    <property type="molecule type" value="Genomic_DNA"/>
</dbReference>
<dbReference type="InterPro" id="IPR008386">
    <property type="entry name" value="ATP_synth_F0_esu_mt"/>
</dbReference>
<evidence type="ECO:0000256" key="11">
    <source>
        <dbReference type="RuleBase" id="RU367005"/>
    </source>
</evidence>
<comment type="caution">
    <text evidence="12">The sequence shown here is derived from an EMBL/GenBank/DDBJ whole genome shotgun (WGS) entry which is preliminary data.</text>
</comment>
<dbReference type="GO" id="GO:0005743">
    <property type="term" value="C:mitochondrial inner membrane"/>
    <property type="evidence" value="ECO:0007669"/>
    <property type="project" value="UniProtKB-SubCell"/>
</dbReference>
<dbReference type="AlphaFoldDB" id="A0A9P6N2M6"/>
<keyword evidence="4 11" id="KW-0138">CF(0)</keyword>
<dbReference type="Proteomes" id="UP000703661">
    <property type="component" value="Unassembled WGS sequence"/>
</dbReference>
<evidence type="ECO:0000256" key="3">
    <source>
        <dbReference type="ARBA" id="ARBA00022448"/>
    </source>
</evidence>
<keyword evidence="3 11" id="KW-0813">Transport</keyword>
<evidence type="ECO:0000256" key="6">
    <source>
        <dbReference type="ARBA" id="ARBA00022792"/>
    </source>
</evidence>
<dbReference type="OrthoDB" id="2125027at2759"/>
<dbReference type="Pfam" id="PF05680">
    <property type="entry name" value="ATP-synt_E"/>
    <property type="match status" value="1"/>
</dbReference>
<name>A0A9P6N2M6_9FUNG</name>
<evidence type="ECO:0000313" key="13">
    <source>
        <dbReference type="Proteomes" id="UP000703661"/>
    </source>
</evidence>
<reference evidence="12" key="1">
    <citation type="journal article" date="2020" name="Fungal Divers.">
        <title>Resolving the Mortierellaceae phylogeny through synthesis of multi-gene phylogenetics and phylogenomics.</title>
        <authorList>
            <person name="Vandepol N."/>
            <person name="Liber J."/>
            <person name="Desiro A."/>
            <person name="Na H."/>
            <person name="Kennedy M."/>
            <person name="Barry K."/>
            <person name="Grigoriev I.V."/>
            <person name="Miller A.N."/>
            <person name="O'Donnell K."/>
            <person name="Stajich J.E."/>
            <person name="Bonito G."/>
        </authorList>
    </citation>
    <scope>NUCLEOTIDE SEQUENCE</scope>
    <source>
        <strain evidence="12">NRRL 2769</strain>
    </source>
</reference>
<protein>
    <recommendedName>
        <fullName evidence="11">ATP synthase F(0) complex subunit e, mitochondrial</fullName>
    </recommendedName>
</protein>
<keyword evidence="6 11" id="KW-0999">Mitochondrion inner membrane</keyword>
<evidence type="ECO:0000256" key="9">
    <source>
        <dbReference type="ARBA" id="ARBA00023136"/>
    </source>
</evidence>
<comment type="similarity">
    <text evidence="2 11">Belongs to the ATPase e subunit family.</text>
</comment>
<proteinExistence type="inferred from homology"/>
<comment type="subcellular location">
    <subcellularLocation>
        <location evidence="1 11">Mitochondrion inner membrane</location>
    </subcellularLocation>
</comment>
<dbReference type="GO" id="GO:0015986">
    <property type="term" value="P:proton motive force-driven ATP synthesis"/>
    <property type="evidence" value="ECO:0007669"/>
    <property type="project" value="InterPro"/>
</dbReference>
<evidence type="ECO:0000256" key="7">
    <source>
        <dbReference type="ARBA" id="ARBA00023065"/>
    </source>
</evidence>
<evidence type="ECO:0000256" key="1">
    <source>
        <dbReference type="ARBA" id="ARBA00004273"/>
    </source>
</evidence>
<dbReference type="GO" id="GO:0015078">
    <property type="term" value="F:proton transmembrane transporter activity"/>
    <property type="evidence" value="ECO:0007669"/>
    <property type="project" value="InterPro"/>
</dbReference>
<accession>A0A9P6N2M6</accession>
<evidence type="ECO:0000256" key="5">
    <source>
        <dbReference type="ARBA" id="ARBA00022781"/>
    </source>
</evidence>
<dbReference type="GO" id="GO:0045259">
    <property type="term" value="C:proton-transporting ATP synthase complex"/>
    <property type="evidence" value="ECO:0007669"/>
    <property type="project" value="UniProtKB-UniRule"/>
</dbReference>
<keyword evidence="7 11" id="KW-0406">Ion transport</keyword>
<keyword evidence="9" id="KW-0472">Membrane</keyword>
<evidence type="ECO:0000313" key="12">
    <source>
        <dbReference type="EMBL" id="KAG0022946.1"/>
    </source>
</evidence>
<comment type="subunit">
    <text evidence="11">F-type ATPases have 2 components, CF(1) - the catalytic core - and CF(0) - the membrane proton channel. CF(1) and CF(0) have multiple subunits.</text>
</comment>
<evidence type="ECO:0000256" key="8">
    <source>
        <dbReference type="ARBA" id="ARBA00023128"/>
    </source>
</evidence>
<keyword evidence="8 11" id="KW-0496">Mitochondrion</keyword>
<keyword evidence="10 11" id="KW-0066">ATP synthesis</keyword>
<evidence type="ECO:0000256" key="10">
    <source>
        <dbReference type="ARBA" id="ARBA00023310"/>
    </source>
</evidence>
<keyword evidence="5 11" id="KW-0375">Hydrogen ion transport</keyword>